<dbReference type="GO" id="GO:0003997">
    <property type="term" value="F:acyl-CoA oxidase activity"/>
    <property type="evidence" value="ECO:0007669"/>
    <property type="project" value="InterPro"/>
</dbReference>
<dbReference type="InterPro" id="IPR012258">
    <property type="entry name" value="Acyl-CoA_oxidase"/>
</dbReference>
<comment type="caution">
    <text evidence="5">The sequence shown here is derived from an EMBL/GenBank/DDBJ whole genome shotgun (WGS) entry which is preliminary data.</text>
</comment>
<gene>
    <name evidence="5" type="primary">ACOX2_10</name>
    <name evidence="5" type="ORF">SK128_019172</name>
</gene>
<feature type="domain" description="Acyl-CoA oxidase C-terminal" evidence="4">
    <location>
        <begin position="4"/>
        <end position="68"/>
    </location>
</feature>
<reference evidence="5 6" key="1">
    <citation type="submission" date="2023-11" db="EMBL/GenBank/DDBJ databases">
        <title>Halocaridina rubra genome assembly.</title>
        <authorList>
            <person name="Smith C."/>
        </authorList>
    </citation>
    <scope>NUCLEOTIDE SEQUENCE [LARGE SCALE GENOMIC DNA]</scope>
    <source>
        <strain evidence="5">EP-1</strain>
        <tissue evidence="5">Whole</tissue>
    </source>
</reference>
<dbReference type="SUPFAM" id="SSF47203">
    <property type="entry name" value="Acyl-CoA dehydrogenase C-terminal domain-like"/>
    <property type="match status" value="1"/>
</dbReference>
<keyword evidence="6" id="KW-1185">Reference proteome</keyword>
<evidence type="ECO:0000256" key="1">
    <source>
        <dbReference type="ARBA" id="ARBA00004846"/>
    </source>
</evidence>
<dbReference type="GO" id="GO:0005777">
    <property type="term" value="C:peroxisome"/>
    <property type="evidence" value="ECO:0007669"/>
    <property type="project" value="InterPro"/>
</dbReference>
<dbReference type="Pfam" id="PF01756">
    <property type="entry name" value="ACOX"/>
    <property type="match status" value="1"/>
</dbReference>
<comment type="similarity">
    <text evidence="2">Belongs to the acyl-CoA oxidase family.</text>
</comment>
<name>A0AAN8WQP6_HALRR</name>
<keyword evidence="3" id="KW-0560">Oxidoreductase</keyword>
<proteinExistence type="inferred from homology"/>
<dbReference type="Proteomes" id="UP001381693">
    <property type="component" value="Unassembled WGS sequence"/>
</dbReference>
<comment type="pathway">
    <text evidence="1">Lipid metabolism; peroxisomal fatty acid beta-oxidation.</text>
</comment>
<dbReference type="GO" id="GO:0055088">
    <property type="term" value="P:lipid homeostasis"/>
    <property type="evidence" value="ECO:0007669"/>
    <property type="project" value="TreeGrafter"/>
</dbReference>
<dbReference type="PANTHER" id="PTHR10909">
    <property type="entry name" value="ELECTRON TRANSPORT OXIDOREDUCTASE"/>
    <property type="match status" value="1"/>
</dbReference>
<dbReference type="InterPro" id="IPR036250">
    <property type="entry name" value="AcylCo_DH-like_C"/>
</dbReference>
<evidence type="ECO:0000256" key="3">
    <source>
        <dbReference type="ARBA" id="ARBA00023002"/>
    </source>
</evidence>
<evidence type="ECO:0000259" key="4">
    <source>
        <dbReference type="Pfam" id="PF01756"/>
    </source>
</evidence>
<dbReference type="AlphaFoldDB" id="A0AAN8WQP6"/>
<protein>
    <submittedName>
        <fullName evidence="5">Acyl-coenzyme A oxidase (Acyl-CoA oxidase)</fullName>
    </submittedName>
</protein>
<sequence length="71" mass="8152">MGSHLAILRKQAVSIVDAFDMHDFVIDSTLGSWDGNVYERMYEKALTSPLNQKDVPDAYYKYLRPLMKANL</sequence>
<dbReference type="GO" id="GO:0033540">
    <property type="term" value="P:fatty acid beta-oxidation using acyl-CoA oxidase"/>
    <property type="evidence" value="ECO:0007669"/>
    <property type="project" value="TreeGrafter"/>
</dbReference>
<dbReference type="GO" id="GO:0005504">
    <property type="term" value="F:fatty acid binding"/>
    <property type="evidence" value="ECO:0007669"/>
    <property type="project" value="TreeGrafter"/>
</dbReference>
<dbReference type="EMBL" id="JAXCGZ010021151">
    <property type="protein sequence ID" value="KAK7058681.1"/>
    <property type="molecule type" value="Genomic_DNA"/>
</dbReference>
<accession>A0AAN8WQP6</accession>
<dbReference type="PANTHER" id="PTHR10909:SF250">
    <property type="entry name" value="PEROXISOMAL ACYL-COENZYME A OXIDASE 1"/>
    <property type="match status" value="1"/>
</dbReference>
<evidence type="ECO:0000313" key="6">
    <source>
        <dbReference type="Proteomes" id="UP001381693"/>
    </source>
</evidence>
<dbReference type="InterPro" id="IPR002655">
    <property type="entry name" value="Acyl-CoA_oxidase_C"/>
</dbReference>
<evidence type="ECO:0000256" key="2">
    <source>
        <dbReference type="ARBA" id="ARBA00006288"/>
    </source>
</evidence>
<dbReference type="GO" id="GO:0071949">
    <property type="term" value="F:FAD binding"/>
    <property type="evidence" value="ECO:0007669"/>
    <property type="project" value="InterPro"/>
</dbReference>
<organism evidence="5 6">
    <name type="scientific">Halocaridina rubra</name>
    <name type="common">Hawaiian red shrimp</name>
    <dbReference type="NCBI Taxonomy" id="373956"/>
    <lineage>
        <taxon>Eukaryota</taxon>
        <taxon>Metazoa</taxon>
        <taxon>Ecdysozoa</taxon>
        <taxon>Arthropoda</taxon>
        <taxon>Crustacea</taxon>
        <taxon>Multicrustacea</taxon>
        <taxon>Malacostraca</taxon>
        <taxon>Eumalacostraca</taxon>
        <taxon>Eucarida</taxon>
        <taxon>Decapoda</taxon>
        <taxon>Pleocyemata</taxon>
        <taxon>Caridea</taxon>
        <taxon>Atyoidea</taxon>
        <taxon>Atyidae</taxon>
        <taxon>Halocaridina</taxon>
    </lineage>
</organism>
<evidence type="ECO:0000313" key="5">
    <source>
        <dbReference type="EMBL" id="KAK7058681.1"/>
    </source>
</evidence>